<dbReference type="EMBL" id="PDOC01000005">
    <property type="protein sequence ID" value="PIL45129.1"/>
    <property type="molecule type" value="Genomic_DNA"/>
</dbReference>
<organism evidence="1 2">
    <name type="scientific">Massilia eurypsychrophila</name>
    <dbReference type="NCBI Taxonomy" id="1485217"/>
    <lineage>
        <taxon>Bacteria</taxon>
        <taxon>Pseudomonadati</taxon>
        <taxon>Pseudomonadota</taxon>
        <taxon>Betaproteobacteria</taxon>
        <taxon>Burkholderiales</taxon>
        <taxon>Oxalobacteraceae</taxon>
        <taxon>Telluria group</taxon>
        <taxon>Massilia</taxon>
    </lineage>
</organism>
<sequence length="255" mass="26818">MNRTGIMMSPIASKEMQDVDPSMMAPPGDESALAAMRAEYIASADMVGSMPPPASVSGAVQTAVAMLKGNHPALLLDKLGERLAFERTGTRLYDALITKCEVMLDGQISMTMADLERIRAEEARHFLLVSDAIESLGGDPTTQTPCADLAGVESMGLVQVLNDPRTTISQSLHAILTAELSDKAGWETLVALAEDQGLDDLAAEFTVALEKEREHLGLVTTWFDEALGMSYGEVEIPADAAGSAAPQGGGATPAA</sequence>
<accession>A0A2G8TGQ2</accession>
<evidence type="ECO:0000313" key="2">
    <source>
        <dbReference type="Proteomes" id="UP000230390"/>
    </source>
</evidence>
<dbReference type="InterPro" id="IPR012347">
    <property type="entry name" value="Ferritin-like"/>
</dbReference>
<gene>
    <name evidence="1" type="ORF">CR105_10260</name>
</gene>
<comment type="caution">
    <text evidence="1">The sequence shown here is derived from an EMBL/GenBank/DDBJ whole genome shotgun (WGS) entry which is preliminary data.</text>
</comment>
<dbReference type="CDD" id="cd00657">
    <property type="entry name" value="Ferritin_like"/>
    <property type="match status" value="1"/>
</dbReference>
<name>A0A2G8TGQ2_9BURK</name>
<keyword evidence="2" id="KW-1185">Reference proteome</keyword>
<dbReference type="Proteomes" id="UP000230390">
    <property type="component" value="Unassembled WGS sequence"/>
</dbReference>
<protein>
    <submittedName>
        <fullName evidence="1">Ferritin Dps family protein</fullName>
    </submittedName>
</protein>
<dbReference type="OrthoDB" id="5291582at2"/>
<proteinExistence type="predicted"/>
<reference evidence="1 2" key="1">
    <citation type="submission" date="2017-10" db="EMBL/GenBank/DDBJ databases">
        <title>Massilia psychrophilum sp. nov., a novel purple-pigmented bacterium isolated from Tianshan glacier, Xinjiang Municipality, China.</title>
        <authorList>
            <person name="Wang H."/>
        </authorList>
    </citation>
    <scope>NUCLEOTIDE SEQUENCE [LARGE SCALE GENOMIC DNA]</scope>
    <source>
        <strain evidence="1 2">JCM 30074</strain>
    </source>
</reference>
<dbReference type="AlphaFoldDB" id="A0A2G8TGQ2"/>
<evidence type="ECO:0000313" key="1">
    <source>
        <dbReference type="EMBL" id="PIL45129.1"/>
    </source>
</evidence>
<dbReference type="SUPFAM" id="SSF47240">
    <property type="entry name" value="Ferritin-like"/>
    <property type="match status" value="1"/>
</dbReference>
<dbReference type="Gene3D" id="1.20.1260.10">
    <property type="match status" value="1"/>
</dbReference>
<dbReference type="InterPro" id="IPR009078">
    <property type="entry name" value="Ferritin-like_SF"/>
</dbReference>